<sequence>MIIILPYKLLYFKSTKKPFDFAINRCTICFEQYLHNYSSVECRIVLICTYIYTPISISLILICKFLRLSCWLELDISPIKTTLNNTLRTRCSYYLRSTENLSRAMYFCFTFFWPWECFYKLFPYSQVLDLYLFIYY</sequence>
<organism evidence="1">
    <name type="scientific">Cacopsylla melanoneura</name>
    <dbReference type="NCBI Taxonomy" id="428564"/>
    <lineage>
        <taxon>Eukaryota</taxon>
        <taxon>Metazoa</taxon>
        <taxon>Ecdysozoa</taxon>
        <taxon>Arthropoda</taxon>
        <taxon>Hexapoda</taxon>
        <taxon>Insecta</taxon>
        <taxon>Pterygota</taxon>
        <taxon>Neoptera</taxon>
        <taxon>Paraneoptera</taxon>
        <taxon>Hemiptera</taxon>
        <taxon>Sternorrhyncha</taxon>
        <taxon>Psylloidea</taxon>
        <taxon>Psyllidae</taxon>
        <taxon>Psyllinae</taxon>
        <taxon>Cacopsylla</taxon>
    </lineage>
</organism>
<accession>A0A8D8LNM6</accession>
<protein>
    <submittedName>
        <fullName evidence="1">Uncharacterized protein</fullName>
    </submittedName>
</protein>
<proteinExistence type="predicted"/>
<name>A0A8D8LNM6_9HEMI</name>
<dbReference type="AlphaFoldDB" id="A0A8D8LNM6"/>
<reference evidence="1" key="1">
    <citation type="submission" date="2021-05" db="EMBL/GenBank/DDBJ databases">
        <authorList>
            <person name="Alioto T."/>
            <person name="Alioto T."/>
            <person name="Gomez Garrido J."/>
        </authorList>
    </citation>
    <scope>NUCLEOTIDE SEQUENCE</scope>
</reference>
<evidence type="ECO:0000313" key="1">
    <source>
        <dbReference type="EMBL" id="CAG6613889.1"/>
    </source>
</evidence>
<dbReference type="EMBL" id="HBUF01028894">
    <property type="protein sequence ID" value="CAG6613889.1"/>
    <property type="molecule type" value="Transcribed_RNA"/>
</dbReference>